<protein>
    <recommendedName>
        <fullName evidence="6">Beta-lactamase-related domain-containing protein</fullName>
    </recommendedName>
</protein>
<evidence type="ECO:0000259" key="3">
    <source>
        <dbReference type="Pfam" id="PF26335"/>
    </source>
</evidence>
<dbReference type="Proteomes" id="UP000596902">
    <property type="component" value="Unassembled WGS sequence"/>
</dbReference>
<feature type="domain" description="Beta-lactamase-like ARB-00930-like C-terminal" evidence="3">
    <location>
        <begin position="666"/>
        <end position="800"/>
    </location>
</feature>
<reference evidence="4" key="1">
    <citation type="submission" date="2020-01" db="EMBL/GenBank/DDBJ databases">
        <authorList>
            <person name="Feng Z.H.Z."/>
        </authorList>
    </citation>
    <scope>NUCLEOTIDE SEQUENCE</scope>
    <source>
        <strain evidence="4">CBS107.38</strain>
    </source>
</reference>
<accession>A0A8H7B3W9</accession>
<dbReference type="GeneID" id="62203072"/>
<evidence type="ECO:0000256" key="1">
    <source>
        <dbReference type="ARBA" id="ARBA00038473"/>
    </source>
</evidence>
<evidence type="ECO:0008006" key="6">
    <source>
        <dbReference type="Google" id="ProtNLM"/>
    </source>
</evidence>
<dbReference type="EMBL" id="JAAABM010000006">
    <property type="protein sequence ID" value="KAF7676635.1"/>
    <property type="molecule type" value="Genomic_DNA"/>
</dbReference>
<feature type="domain" description="Beta-lactamase-related" evidence="2">
    <location>
        <begin position="313"/>
        <end position="645"/>
    </location>
</feature>
<evidence type="ECO:0000259" key="2">
    <source>
        <dbReference type="Pfam" id="PF00144"/>
    </source>
</evidence>
<dbReference type="InterPro" id="IPR051478">
    <property type="entry name" value="Beta-lactamase-like_AB/R"/>
</dbReference>
<dbReference type="InterPro" id="IPR012338">
    <property type="entry name" value="Beta-lactam/transpept-like"/>
</dbReference>
<name>A0A8H7B3W9_9PLEO</name>
<dbReference type="AlphaFoldDB" id="A0A8H7B3W9"/>
<dbReference type="SUPFAM" id="SSF51735">
    <property type="entry name" value="NAD(P)-binding Rossmann-fold domains"/>
    <property type="match status" value="1"/>
</dbReference>
<dbReference type="Pfam" id="PF00144">
    <property type="entry name" value="Beta-lactamase"/>
    <property type="match status" value="1"/>
</dbReference>
<dbReference type="InterPro" id="IPR058664">
    <property type="entry name" value="ARB_00930-like_C"/>
</dbReference>
<comment type="caution">
    <text evidence="4">The sequence shown here is derived from an EMBL/GenBank/DDBJ whole genome shotgun (WGS) entry which is preliminary data.</text>
</comment>
<organism evidence="4 5">
    <name type="scientific">Alternaria burnsii</name>
    <dbReference type="NCBI Taxonomy" id="1187904"/>
    <lineage>
        <taxon>Eukaryota</taxon>
        <taxon>Fungi</taxon>
        <taxon>Dikarya</taxon>
        <taxon>Ascomycota</taxon>
        <taxon>Pezizomycotina</taxon>
        <taxon>Dothideomycetes</taxon>
        <taxon>Pleosporomycetidae</taxon>
        <taxon>Pleosporales</taxon>
        <taxon>Pleosporineae</taxon>
        <taxon>Pleosporaceae</taxon>
        <taxon>Alternaria</taxon>
        <taxon>Alternaria sect. Alternaria</taxon>
    </lineage>
</organism>
<dbReference type="Gene3D" id="3.90.25.10">
    <property type="entry name" value="UDP-galactose 4-epimerase, domain 1"/>
    <property type="match status" value="1"/>
</dbReference>
<dbReference type="PANTHER" id="PTHR22935">
    <property type="entry name" value="PENICILLIN-BINDING PROTEIN"/>
    <property type="match status" value="1"/>
</dbReference>
<dbReference type="RefSeq" id="XP_038786844.1">
    <property type="nucleotide sequence ID" value="XM_038929894.1"/>
</dbReference>
<dbReference type="SUPFAM" id="SSF56601">
    <property type="entry name" value="beta-lactamase/transpeptidase-like"/>
    <property type="match status" value="1"/>
</dbReference>
<evidence type="ECO:0000313" key="5">
    <source>
        <dbReference type="Proteomes" id="UP000596902"/>
    </source>
</evidence>
<dbReference type="InterPro" id="IPR036291">
    <property type="entry name" value="NAD(P)-bd_dom_sf"/>
</dbReference>
<comment type="similarity">
    <text evidence="1">Belongs to the beta-lactamase family.</text>
</comment>
<dbReference type="InterPro" id="IPR001466">
    <property type="entry name" value="Beta-lactam-related"/>
</dbReference>
<dbReference type="Pfam" id="PF26335">
    <property type="entry name" value="ARB_00930_C"/>
    <property type="match status" value="1"/>
</dbReference>
<gene>
    <name evidence="4" type="ORF">GT037_004847</name>
</gene>
<dbReference type="PANTHER" id="PTHR22935:SF95">
    <property type="entry name" value="BETA-LACTAMASE-LIKE 1-RELATED"/>
    <property type="match status" value="1"/>
</dbReference>
<dbReference type="Gene3D" id="3.40.50.720">
    <property type="entry name" value="NAD(P)-binding Rossmann-like Domain"/>
    <property type="match status" value="1"/>
</dbReference>
<reference evidence="4" key="2">
    <citation type="submission" date="2020-08" db="EMBL/GenBank/DDBJ databases">
        <title>Draft Genome Sequence of Cumin Blight Pathogen Alternaria burnsii.</title>
        <authorList>
            <person name="Feng Z."/>
        </authorList>
    </citation>
    <scope>NUCLEOTIDE SEQUENCE</scope>
    <source>
        <strain evidence="4">CBS107.38</strain>
    </source>
</reference>
<proteinExistence type="inferred from homology"/>
<keyword evidence="5" id="KW-1185">Reference proteome</keyword>
<dbReference type="Gene3D" id="3.40.710.10">
    <property type="entry name" value="DD-peptidase/beta-lactamase superfamily"/>
    <property type="match status" value="1"/>
</dbReference>
<sequence length="801" mass="86342">MLVTKPSIIEKGSFYVMWGEAALGWVSAADIGALAAAVLRVGPEKHAGADYGLSPEILTGSPAAEIITQATGTKIGCNVYNSEALEAYVATTSDAGARLYLNSAVQTMPLGESGQMRYQATKRDDFKVVIGRPATTLGLGTTVVYHFVMIDDGICVEDFCKLSQFCKKVSWLCNYLRNARNNYAAPGGNRDLGTQPSTANEIARYSQRVDIGKRLLNPHHLPLSIPDIPHIKRASILFIVFDRNMKQYLLSTTALAYASLAAATEYCSPAGIPLLPLPDLSIAPKFDPEPLKAALDRLNSEAILFNTSSTSYSVSITTTEDTVFEYHWTAPNVNTTVGVSEVNGDTVYRIFSVTKLFTVLSALLQEGLDMDDLVSKHVPQLEGSKNFENTTLRMLASHLSGAPRDGFAFDTSLRGPPDFLQGELGLPENATVPEGFPVCNSVEFGLCATREEFLQGALVSNYVWPVGRTPAYSNYAFIILGYAIESFTGKSLRDVITDSITGPLGLSSATGLDSQDASLMVIPGEVDHLGTQDIGEFNGTAGMFATPNDLARFVRGLLNNELLSSTDMAKWLKPASFTSSSKGQAVGMPWTVLRPTSLGLDSGERPVDIYTMPGGQGYYNGYLAIIPEYQLGYTVNVAGVGDDPALRALLDHLVRYSVPHFDTVGREQARENYAGRYGSGESVIELVVDDGPGLKVKSWTTGGKAVSDAWVEFFGSETLNAVDADVRIYPIGADNRWRVAFRGISDMNSTGIFEDACYTWFTHGAWLHGGLLVDEMVISLGGDGAATAVNVPGLRQNLARS</sequence>
<evidence type="ECO:0000313" key="4">
    <source>
        <dbReference type="EMBL" id="KAF7676635.1"/>
    </source>
</evidence>